<evidence type="ECO:0000256" key="1">
    <source>
        <dbReference type="SAM" id="Phobius"/>
    </source>
</evidence>
<dbReference type="EMBL" id="BAEO01000006">
    <property type="protein sequence ID" value="GAC17399.1"/>
    <property type="molecule type" value="Genomic_DNA"/>
</dbReference>
<accession>K6X9W0</accession>
<keyword evidence="1" id="KW-1133">Transmembrane helix</keyword>
<evidence type="ECO:0000313" key="2">
    <source>
        <dbReference type="EMBL" id="GAC17399.1"/>
    </source>
</evidence>
<proteinExistence type="predicted"/>
<dbReference type="OrthoDB" id="9979943at2"/>
<feature type="transmembrane region" description="Helical" evidence="1">
    <location>
        <begin position="39"/>
        <end position="56"/>
    </location>
</feature>
<dbReference type="RefSeq" id="WP_007616162.1">
    <property type="nucleotide sequence ID" value="NZ_BAEO01000006.1"/>
</dbReference>
<gene>
    <name evidence="2" type="ORF">GARC_0417</name>
</gene>
<keyword evidence="1" id="KW-0812">Transmembrane</keyword>
<sequence length="150" mass="16578">MKLADKIIPIILILASFIMIGLSIYVASQRDLTSLENTLLQAFSLAFGLIGSFQFGKQSAKNAARDLIKPHARSAFRRLISLYESLSRVGYEINGASDGRDLNITMGKLEAIVIEQLATADDAIEDWNDIVPDEVAELKDKWKGSNNHVK</sequence>
<reference evidence="2 3" key="1">
    <citation type="journal article" date="2017" name="Antonie Van Leeuwenhoek">
        <title>Rhizobium rhizosphaerae sp. nov., a novel species isolated from rice rhizosphere.</title>
        <authorList>
            <person name="Zhao J.J."/>
            <person name="Zhang J."/>
            <person name="Zhang R.J."/>
            <person name="Zhang C.W."/>
            <person name="Yin H.Q."/>
            <person name="Zhang X.X."/>
        </authorList>
    </citation>
    <scope>NUCLEOTIDE SEQUENCE [LARGE SCALE GENOMIC DNA]</scope>
    <source>
        <strain evidence="2 3">BSs20135</strain>
    </source>
</reference>
<dbReference type="AlphaFoldDB" id="K6X9W0"/>
<keyword evidence="1" id="KW-0472">Membrane</keyword>
<comment type="caution">
    <text evidence="2">The sequence shown here is derived from an EMBL/GenBank/DDBJ whole genome shotgun (WGS) entry which is preliminary data.</text>
</comment>
<feature type="transmembrane region" description="Helical" evidence="1">
    <location>
        <begin position="7"/>
        <end position="27"/>
    </location>
</feature>
<dbReference type="Proteomes" id="UP000006327">
    <property type="component" value="Unassembled WGS sequence"/>
</dbReference>
<keyword evidence="3" id="KW-1185">Reference proteome</keyword>
<evidence type="ECO:0000313" key="3">
    <source>
        <dbReference type="Proteomes" id="UP000006327"/>
    </source>
</evidence>
<protein>
    <submittedName>
        <fullName evidence="2">Uncharacterized protein</fullName>
    </submittedName>
</protein>
<organism evidence="2 3">
    <name type="scientific">Paraglaciecola arctica BSs20135</name>
    <dbReference type="NCBI Taxonomy" id="493475"/>
    <lineage>
        <taxon>Bacteria</taxon>
        <taxon>Pseudomonadati</taxon>
        <taxon>Pseudomonadota</taxon>
        <taxon>Gammaproteobacteria</taxon>
        <taxon>Alteromonadales</taxon>
        <taxon>Alteromonadaceae</taxon>
        <taxon>Paraglaciecola</taxon>
    </lineage>
</organism>
<name>K6X9W0_9ALTE</name>